<gene>
    <name evidence="2" type="ORF">COU85_01315</name>
</gene>
<evidence type="ECO:0000256" key="1">
    <source>
        <dbReference type="PROSITE-ProRule" id="PRU00339"/>
    </source>
</evidence>
<dbReference type="InterPro" id="IPR011990">
    <property type="entry name" value="TPR-like_helical_dom_sf"/>
</dbReference>
<dbReference type="AlphaFoldDB" id="A0A2M8KIX7"/>
<dbReference type="Pfam" id="PF14559">
    <property type="entry name" value="TPR_19"/>
    <property type="match status" value="1"/>
</dbReference>
<dbReference type="Gene3D" id="1.25.40.10">
    <property type="entry name" value="Tetratricopeptide repeat domain"/>
    <property type="match status" value="3"/>
</dbReference>
<dbReference type="EMBL" id="PFEA01000026">
    <property type="protein sequence ID" value="PJE59865.1"/>
    <property type="molecule type" value="Genomic_DNA"/>
</dbReference>
<evidence type="ECO:0000313" key="3">
    <source>
        <dbReference type="Proteomes" id="UP000231086"/>
    </source>
</evidence>
<feature type="non-terminal residue" evidence="2">
    <location>
        <position position="1"/>
    </location>
</feature>
<keyword evidence="1" id="KW-0802">TPR repeat</keyword>
<dbReference type="SUPFAM" id="SSF48452">
    <property type="entry name" value="TPR-like"/>
    <property type="match status" value="2"/>
</dbReference>
<organism evidence="2 3">
    <name type="scientific">Candidatus Portnoybacteria bacterium CG10_big_fil_rev_8_21_14_0_10_44_7</name>
    <dbReference type="NCBI Taxonomy" id="1974816"/>
    <lineage>
        <taxon>Bacteria</taxon>
        <taxon>Candidatus Portnoyibacteriota</taxon>
    </lineage>
</organism>
<dbReference type="PROSITE" id="PS50293">
    <property type="entry name" value="TPR_REGION"/>
    <property type="match status" value="2"/>
</dbReference>
<protein>
    <submittedName>
        <fullName evidence="2">Uncharacterized protein</fullName>
    </submittedName>
</protein>
<dbReference type="Proteomes" id="UP000231086">
    <property type="component" value="Unassembled WGS sequence"/>
</dbReference>
<sequence length="239" mass="26894">AKDFIAQETLNSEQQSEKLRAILDRAITAGKRATDLASQNPAFWENLGGLYREMAGLVSGAHLWSQEAFKKAFALDPQNPRPAVLAAQAYLAEVASNEFARDTRQLQEAERFLTAALQLKPDYEQARIYLAVVRETQEKTTQAEDILLAVIAQNPQSTEAYFQLGRIYFNRNQITWAIEQFKKVLEINPNHANALYSLGTTYRVLGQNQLALEQFQKVLILNPGNKDVAGKIRELKGEN</sequence>
<comment type="caution">
    <text evidence="2">The sequence shown here is derived from an EMBL/GenBank/DDBJ whole genome shotgun (WGS) entry which is preliminary data.</text>
</comment>
<dbReference type="PANTHER" id="PTHR12558">
    <property type="entry name" value="CELL DIVISION CYCLE 16,23,27"/>
    <property type="match status" value="1"/>
</dbReference>
<feature type="repeat" description="TPR" evidence="1">
    <location>
        <begin position="192"/>
        <end position="225"/>
    </location>
</feature>
<dbReference type="SMART" id="SM00028">
    <property type="entry name" value="TPR"/>
    <property type="match status" value="3"/>
</dbReference>
<dbReference type="InterPro" id="IPR019734">
    <property type="entry name" value="TPR_rpt"/>
</dbReference>
<proteinExistence type="predicted"/>
<dbReference type="PANTHER" id="PTHR12558:SF13">
    <property type="entry name" value="CELL DIVISION CYCLE PROTEIN 27 HOMOLOG"/>
    <property type="match status" value="1"/>
</dbReference>
<dbReference type="Pfam" id="PF13414">
    <property type="entry name" value="TPR_11"/>
    <property type="match status" value="1"/>
</dbReference>
<feature type="repeat" description="TPR" evidence="1">
    <location>
        <begin position="158"/>
        <end position="191"/>
    </location>
</feature>
<reference evidence="3" key="1">
    <citation type="submission" date="2017-09" db="EMBL/GenBank/DDBJ databases">
        <title>Depth-based differentiation of microbial function through sediment-hosted aquifers and enrichment of novel symbionts in the deep terrestrial subsurface.</title>
        <authorList>
            <person name="Probst A.J."/>
            <person name="Ladd B."/>
            <person name="Jarett J.K."/>
            <person name="Geller-Mcgrath D.E."/>
            <person name="Sieber C.M.K."/>
            <person name="Emerson J.B."/>
            <person name="Anantharaman K."/>
            <person name="Thomas B.C."/>
            <person name="Malmstrom R."/>
            <person name="Stieglmeier M."/>
            <person name="Klingl A."/>
            <person name="Woyke T."/>
            <person name="Ryan C.M."/>
            <person name="Banfield J.F."/>
        </authorList>
    </citation>
    <scope>NUCLEOTIDE SEQUENCE [LARGE SCALE GENOMIC DNA]</scope>
</reference>
<dbReference type="PROSITE" id="PS50005">
    <property type="entry name" value="TPR"/>
    <property type="match status" value="2"/>
</dbReference>
<accession>A0A2M8KIX7</accession>
<evidence type="ECO:0000313" key="2">
    <source>
        <dbReference type="EMBL" id="PJE59865.1"/>
    </source>
</evidence>
<name>A0A2M8KIX7_9BACT</name>